<evidence type="ECO:0000313" key="5">
    <source>
        <dbReference type="Proteomes" id="UP000481288"/>
    </source>
</evidence>
<protein>
    <submittedName>
        <fullName evidence="4">Protein TOXD</fullName>
    </submittedName>
</protein>
<dbReference type="InterPro" id="IPR047122">
    <property type="entry name" value="Trans-enoyl_RdTase-like"/>
</dbReference>
<name>A0A7D8UR78_9HELO</name>
<dbReference type="PANTHER" id="PTHR45348:SF2">
    <property type="entry name" value="ZINC-TYPE ALCOHOL DEHYDROGENASE-LIKE PROTEIN C2E1P3.01"/>
    <property type="match status" value="1"/>
</dbReference>
<dbReference type="SMART" id="SM00829">
    <property type="entry name" value="PKS_ER"/>
    <property type="match status" value="1"/>
</dbReference>
<evidence type="ECO:0000259" key="3">
    <source>
        <dbReference type="SMART" id="SM00829"/>
    </source>
</evidence>
<dbReference type="Pfam" id="PF00107">
    <property type="entry name" value="ADH_zinc_N"/>
    <property type="match status" value="1"/>
</dbReference>
<dbReference type="InterPro" id="IPR013149">
    <property type="entry name" value="ADH-like_C"/>
</dbReference>
<dbReference type="GO" id="GO:0016651">
    <property type="term" value="F:oxidoreductase activity, acting on NAD(P)H"/>
    <property type="evidence" value="ECO:0007669"/>
    <property type="project" value="InterPro"/>
</dbReference>
<reference evidence="4 5" key="1">
    <citation type="submission" date="2018-05" db="EMBL/GenBank/DDBJ databases">
        <title>Whole genome sequencing for identification of molecular markers to develop diagnostic detection tools for the regulated plant pathogen Lachnellula willkommii.</title>
        <authorList>
            <person name="Giroux E."/>
            <person name="Bilodeau G."/>
        </authorList>
    </citation>
    <scope>NUCLEOTIDE SEQUENCE [LARGE SCALE GENOMIC DNA]</scope>
    <source>
        <strain evidence="4 5">CBS 625.97</strain>
    </source>
</reference>
<dbReference type="SUPFAM" id="SSF50129">
    <property type="entry name" value="GroES-like"/>
    <property type="match status" value="1"/>
</dbReference>
<dbReference type="EMBL" id="QGMG01000419">
    <property type="protein sequence ID" value="TVY53727.1"/>
    <property type="molecule type" value="Genomic_DNA"/>
</dbReference>
<dbReference type="OrthoDB" id="48317at2759"/>
<proteinExistence type="inferred from homology"/>
<dbReference type="InterPro" id="IPR013154">
    <property type="entry name" value="ADH-like_N"/>
</dbReference>
<dbReference type="AlphaFoldDB" id="A0A7D8UR78"/>
<keyword evidence="2" id="KW-0560">Oxidoreductase</keyword>
<feature type="domain" description="Enoyl reductase (ER)" evidence="3">
    <location>
        <begin position="7"/>
        <end position="305"/>
    </location>
</feature>
<dbReference type="Proteomes" id="UP000481288">
    <property type="component" value="Unassembled WGS sequence"/>
</dbReference>
<organism evidence="4 5">
    <name type="scientific">Lachnellula cervina</name>
    <dbReference type="NCBI Taxonomy" id="1316786"/>
    <lineage>
        <taxon>Eukaryota</taxon>
        <taxon>Fungi</taxon>
        <taxon>Dikarya</taxon>
        <taxon>Ascomycota</taxon>
        <taxon>Pezizomycotina</taxon>
        <taxon>Leotiomycetes</taxon>
        <taxon>Helotiales</taxon>
        <taxon>Lachnaceae</taxon>
        <taxon>Lachnellula</taxon>
    </lineage>
</organism>
<evidence type="ECO:0000256" key="2">
    <source>
        <dbReference type="ARBA" id="ARBA00023002"/>
    </source>
</evidence>
<dbReference type="CDD" id="cd08249">
    <property type="entry name" value="enoyl_reductase_like"/>
    <property type="match status" value="1"/>
</dbReference>
<dbReference type="Gene3D" id="3.90.180.10">
    <property type="entry name" value="Medium-chain alcohol dehydrogenases, catalytic domain"/>
    <property type="match status" value="1"/>
</dbReference>
<sequence>MKALVFQDENTYKVVDNAKEPSLRPDYVKVKVAAVALNPSISPVPKACQCLTNLIADWKAVEEVQGKVGCISGKDNTQLLCKCAKFNMLISFPTLQGCDFSGTVVEIGSDVKSDVKEGDRIWGFVHGCNSSNPEDGAFAEYIVAKDGLFGKVPDFMRMEDAATLGVAVGANGQGLYQTLKLPFPDQPAEKPFPLLIYGGSTATGTIAIQLAKLSGLQVITTASPSNFELLRSRGADVVFDYNEPEVGENIRKFTDNNLKYVYDIISLAPSVAICAASISTAPEPKAQYTALLPVEFPRENVDSGFTMAYSCWGKPFRRFGIQWPAKPEDYEFTVKFIKLVDGLITEGKIVPHPATVGTNGLHGILDA</sequence>
<dbReference type="SUPFAM" id="SSF51735">
    <property type="entry name" value="NAD(P)-binding Rossmann-fold domains"/>
    <property type="match status" value="1"/>
</dbReference>
<gene>
    <name evidence="4" type="primary">TOXD_2</name>
    <name evidence="4" type="ORF">LCER1_G003701</name>
</gene>
<dbReference type="InterPro" id="IPR020843">
    <property type="entry name" value="ER"/>
</dbReference>
<dbReference type="InterPro" id="IPR036291">
    <property type="entry name" value="NAD(P)-bd_dom_sf"/>
</dbReference>
<dbReference type="PANTHER" id="PTHR45348">
    <property type="entry name" value="HYPOTHETICAL OXIDOREDUCTASE (EUROFUNG)"/>
    <property type="match status" value="1"/>
</dbReference>
<accession>A0A7D8UR78</accession>
<dbReference type="InterPro" id="IPR011032">
    <property type="entry name" value="GroES-like_sf"/>
</dbReference>
<evidence type="ECO:0000313" key="4">
    <source>
        <dbReference type="EMBL" id="TVY53727.1"/>
    </source>
</evidence>
<dbReference type="Pfam" id="PF08240">
    <property type="entry name" value="ADH_N"/>
    <property type="match status" value="1"/>
</dbReference>
<comment type="caution">
    <text evidence="4">The sequence shown here is derived from an EMBL/GenBank/DDBJ whole genome shotgun (WGS) entry which is preliminary data.</text>
</comment>
<evidence type="ECO:0000256" key="1">
    <source>
        <dbReference type="ARBA" id="ARBA00008072"/>
    </source>
</evidence>
<keyword evidence="5" id="KW-1185">Reference proteome</keyword>
<comment type="similarity">
    <text evidence="1">Belongs to the zinc-containing alcohol dehydrogenase family.</text>
</comment>
<dbReference type="Gene3D" id="3.40.50.720">
    <property type="entry name" value="NAD(P)-binding Rossmann-like Domain"/>
    <property type="match status" value="1"/>
</dbReference>